<dbReference type="EMBL" id="SWLB01000004">
    <property type="protein sequence ID" value="KAF3339107.1"/>
    <property type="molecule type" value="Genomic_DNA"/>
</dbReference>
<evidence type="ECO:0000313" key="1">
    <source>
        <dbReference type="EMBL" id="KAF3339107.1"/>
    </source>
</evidence>
<proteinExistence type="predicted"/>
<accession>A0A833RD36</accession>
<organism evidence="1 2">
    <name type="scientific">Carex littledalei</name>
    <dbReference type="NCBI Taxonomy" id="544730"/>
    <lineage>
        <taxon>Eukaryota</taxon>
        <taxon>Viridiplantae</taxon>
        <taxon>Streptophyta</taxon>
        <taxon>Embryophyta</taxon>
        <taxon>Tracheophyta</taxon>
        <taxon>Spermatophyta</taxon>
        <taxon>Magnoliopsida</taxon>
        <taxon>Liliopsida</taxon>
        <taxon>Poales</taxon>
        <taxon>Cyperaceae</taxon>
        <taxon>Cyperoideae</taxon>
        <taxon>Cariceae</taxon>
        <taxon>Carex</taxon>
        <taxon>Carex subgen. Euthyceras</taxon>
    </lineage>
</organism>
<sequence length="116" mass="13035">MATLFSSSTQPVITHWIFTIRSSGLLHNQLLGSGLAALELKDLRTQLHQAADYCVDPFLKEEKKKISKVWYQSLCTSPMNSYELKNNGSGKQKVADDDENGVQKLAEIYESDELDL</sequence>
<keyword evidence="2" id="KW-1185">Reference proteome</keyword>
<name>A0A833RD36_9POAL</name>
<comment type="caution">
    <text evidence="1">The sequence shown here is derived from an EMBL/GenBank/DDBJ whole genome shotgun (WGS) entry which is preliminary data.</text>
</comment>
<protein>
    <submittedName>
        <fullName evidence="1">Uncharacterized protein</fullName>
    </submittedName>
</protein>
<dbReference type="AlphaFoldDB" id="A0A833RD36"/>
<evidence type="ECO:0000313" key="2">
    <source>
        <dbReference type="Proteomes" id="UP000623129"/>
    </source>
</evidence>
<reference evidence="1" key="1">
    <citation type="submission" date="2020-01" db="EMBL/GenBank/DDBJ databases">
        <title>Genome sequence of Kobresia littledalei, the first chromosome-level genome in the family Cyperaceae.</title>
        <authorList>
            <person name="Qu G."/>
        </authorList>
    </citation>
    <scope>NUCLEOTIDE SEQUENCE</scope>
    <source>
        <strain evidence="1">C.B.Clarke</strain>
        <tissue evidence="1">Leaf</tissue>
    </source>
</reference>
<gene>
    <name evidence="1" type="ORF">FCM35_KLT16578</name>
</gene>
<dbReference type="Proteomes" id="UP000623129">
    <property type="component" value="Unassembled WGS sequence"/>
</dbReference>